<reference evidence="2 3" key="1">
    <citation type="submission" date="2022-10" db="EMBL/GenBank/DDBJ databases">
        <title>Draft genome sequence of Streptomyces sp. YSPA8.</title>
        <authorList>
            <person name="Moriuchi R."/>
            <person name="Dohra H."/>
            <person name="Yamamura H."/>
            <person name="Kodani S."/>
        </authorList>
    </citation>
    <scope>NUCLEOTIDE SEQUENCE [LARGE SCALE GENOMIC DNA]</scope>
    <source>
        <strain evidence="2 3">YSPA8</strain>
    </source>
</reference>
<name>A0ABQ5NR63_9ACTN</name>
<evidence type="ECO:0008006" key="4">
    <source>
        <dbReference type="Google" id="ProtNLM"/>
    </source>
</evidence>
<feature type="compositionally biased region" description="Low complexity" evidence="1">
    <location>
        <begin position="163"/>
        <end position="173"/>
    </location>
</feature>
<organism evidence="2 3">
    <name type="scientific">Streptomyces yaizuensis</name>
    <dbReference type="NCBI Taxonomy" id="2989713"/>
    <lineage>
        <taxon>Bacteria</taxon>
        <taxon>Bacillati</taxon>
        <taxon>Actinomycetota</taxon>
        <taxon>Actinomycetes</taxon>
        <taxon>Kitasatosporales</taxon>
        <taxon>Streptomycetaceae</taxon>
        <taxon>Streptomyces</taxon>
    </lineage>
</organism>
<protein>
    <recommendedName>
        <fullName evidence="4">Ricin B lectin domain-containing protein</fullName>
    </recommendedName>
</protein>
<gene>
    <name evidence="2" type="ORF">SYYSPA8_01160</name>
</gene>
<dbReference type="EMBL" id="BSBI01000001">
    <property type="protein sequence ID" value="GLF92851.1"/>
    <property type="molecule type" value="Genomic_DNA"/>
</dbReference>
<evidence type="ECO:0000313" key="3">
    <source>
        <dbReference type="Proteomes" id="UP001291653"/>
    </source>
</evidence>
<proteinExistence type="predicted"/>
<accession>A0ABQ5NR63</accession>
<feature type="compositionally biased region" description="Pro residues" evidence="1">
    <location>
        <begin position="174"/>
        <end position="190"/>
    </location>
</feature>
<dbReference type="Proteomes" id="UP001291653">
    <property type="component" value="Unassembled WGS sequence"/>
</dbReference>
<evidence type="ECO:0000313" key="2">
    <source>
        <dbReference type="EMBL" id="GLF92851.1"/>
    </source>
</evidence>
<comment type="caution">
    <text evidence="2">The sequence shown here is derived from an EMBL/GenBank/DDBJ whole genome shotgun (WGS) entry which is preliminary data.</text>
</comment>
<dbReference type="RefSeq" id="WP_323444972.1">
    <property type="nucleotide sequence ID" value="NZ_BSBI01000001.1"/>
</dbReference>
<sequence>MESLSLDGQAMTAAADYATTFSIQDCAVTAAKIHAFSTCGRQSGPKVFSRCIATLVQTTYDAGGHQRWGSGTLYDHVHVDGSLLLVDNGTRGSGHGWSDANSTAYNCCTTQQYKVQEPPTAHNWAFGCTGSLLAGSDGQVVSNGTRMVPDSLYGQQLVDRGRAAAPAAPTGRPAGPPKAPPLGVGPPAWD</sequence>
<evidence type="ECO:0000256" key="1">
    <source>
        <dbReference type="SAM" id="MobiDB-lite"/>
    </source>
</evidence>
<feature type="region of interest" description="Disordered" evidence="1">
    <location>
        <begin position="160"/>
        <end position="190"/>
    </location>
</feature>
<keyword evidence="3" id="KW-1185">Reference proteome</keyword>